<feature type="region of interest" description="Disordered" evidence="1">
    <location>
        <begin position="187"/>
        <end position="214"/>
    </location>
</feature>
<keyword evidence="4" id="KW-1185">Reference proteome</keyword>
<feature type="region of interest" description="Disordered" evidence="1">
    <location>
        <begin position="127"/>
        <end position="154"/>
    </location>
</feature>
<evidence type="ECO:0000313" key="3">
    <source>
        <dbReference type="EMBL" id="MCY1008732.1"/>
    </source>
</evidence>
<dbReference type="Proteomes" id="UP001150924">
    <property type="component" value="Unassembled WGS sequence"/>
</dbReference>
<evidence type="ECO:0008006" key="5">
    <source>
        <dbReference type="Google" id="ProtNLM"/>
    </source>
</evidence>
<feature type="region of interest" description="Disordered" evidence="1">
    <location>
        <begin position="1"/>
        <end position="21"/>
    </location>
</feature>
<keyword evidence="2" id="KW-1133">Transmembrane helix</keyword>
<comment type="caution">
    <text evidence="3">The sequence shown here is derived from an EMBL/GenBank/DDBJ whole genome shotgun (WGS) entry which is preliminary data.</text>
</comment>
<dbReference type="AlphaFoldDB" id="A0A9X3ER32"/>
<dbReference type="RefSeq" id="WP_267771340.1">
    <property type="nucleotide sequence ID" value="NZ_JAPNKE010000002.1"/>
</dbReference>
<keyword evidence="2" id="KW-0812">Transmembrane</keyword>
<dbReference type="InterPro" id="IPR011990">
    <property type="entry name" value="TPR-like_helical_dom_sf"/>
</dbReference>
<feature type="compositionally biased region" description="Pro residues" evidence="1">
    <location>
        <begin position="142"/>
        <end position="154"/>
    </location>
</feature>
<dbReference type="Gene3D" id="1.25.40.10">
    <property type="entry name" value="Tetratricopeptide repeat domain"/>
    <property type="match status" value="1"/>
</dbReference>
<accession>A0A9X3ER32</accession>
<protein>
    <recommendedName>
        <fullName evidence="5">Tetratricopeptide repeat protein</fullName>
    </recommendedName>
</protein>
<evidence type="ECO:0000313" key="4">
    <source>
        <dbReference type="Proteomes" id="UP001150924"/>
    </source>
</evidence>
<feature type="transmembrane region" description="Helical" evidence="2">
    <location>
        <begin position="163"/>
        <end position="185"/>
    </location>
</feature>
<evidence type="ECO:0000256" key="1">
    <source>
        <dbReference type="SAM" id="MobiDB-lite"/>
    </source>
</evidence>
<name>A0A9X3ER32_9BACT</name>
<keyword evidence="2" id="KW-0472">Membrane</keyword>
<proteinExistence type="predicted"/>
<dbReference type="EMBL" id="JAPNKE010000002">
    <property type="protein sequence ID" value="MCY1008732.1"/>
    <property type="molecule type" value="Genomic_DNA"/>
</dbReference>
<dbReference type="SUPFAM" id="SSF48452">
    <property type="entry name" value="TPR-like"/>
    <property type="match status" value="1"/>
</dbReference>
<gene>
    <name evidence="3" type="ORF">OV079_24865</name>
</gene>
<evidence type="ECO:0000256" key="2">
    <source>
        <dbReference type="SAM" id="Phobius"/>
    </source>
</evidence>
<reference evidence="3" key="1">
    <citation type="submission" date="2022-11" db="EMBL/GenBank/DDBJ databases">
        <title>Minimal conservation of predation-associated metabolite biosynthetic gene clusters underscores biosynthetic potential of Myxococcota including descriptions for ten novel species: Archangium lansinium sp. nov., Myxococcus landrumus sp. nov., Nannocystis bai.</title>
        <authorList>
            <person name="Ahearne A."/>
            <person name="Stevens C."/>
            <person name="Phillips K."/>
        </authorList>
    </citation>
    <scope>NUCLEOTIDE SEQUENCE</scope>
    <source>
        <strain evidence="3">Na p29</strain>
    </source>
</reference>
<sequence length="214" mass="22622">MSSGTASAAGEGEKATSAVPLSDDPAVEYKAGTQAYALGNYEQAIVHFERSYALSNHPYLLYNLGLAYTQWHGLSNDAGHLRKARRLFQNYLKALADDPKMDQEQRDDAEAQIAKIDEQLAEIAARTPAATPPEGPSEAVGAPPPRGGDVPPPSKQPVYKKGWFWGVIVVGALAVAGGVTAGVLASRRDDGKPSELGNIGPTRGEVPTGLGLRF</sequence>
<organism evidence="3 4">
    <name type="scientific">Nannocystis pusilla</name>
    <dbReference type="NCBI Taxonomy" id="889268"/>
    <lineage>
        <taxon>Bacteria</taxon>
        <taxon>Pseudomonadati</taxon>
        <taxon>Myxococcota</taxon>
        <taxon>Polyangia</taxon>
        <taxon>Nannocystales</taxon>
        <taxon>Nannocystaceae</taxon>
        <taxon>Nannocystis</taxon>
    </lineage>
</organism>